<dbReference type="Proteomes" id="UP000325684">
    <property type="component" value="Unassembled WGS sequence"/>
</dbReference>
<proteinExistence type="inferred from homology"/>
<dbReference type="GO" id="GO:0016853">
    <property type="term" value="F:isomerase activity"/>
    <property type="evidence" value="ECO:0007669"/>
    <property type="project" value="UniProtKB-KW"/>
</dbReference>
<keyword evidence="2" id="KW-0413">Isomerase</keyword>
<reference evidence="3 4" key="1">
    <citation type="journal article" date="2019" name="Microorganisms">
        <title>Genome Insights into the Novel Species Microvirga brassicacearum, a Rapeseed Endophyte with Biotechnological Potential.</title>
        <authorList>
            <person name="Jimenez-Gomez A."/>
            <person name="Saati-Santamaria Z."/>
            <person name="Igual J.M."/>
            <person name="Rivas R."/>
            <person name="Mateos P.F."/>
            <person name="Garcia-Fraile P."/>
        </authorList>
    </citation>
    <scope>NUCLEOTIDE SEQUENCE [LARGE SCALE GENOMIC DNA]</scope>
    <source>
        <strain evidence="3 4">CDVBN77</strain>
    </source>
</reference>
<organism evidence="3 4">
    <name type="scientific">Microvirga brassicacearum</name>
    <dbReference type="NCBI Taxonomy" id="2580413"/>
    <lineage>
        <taxon>Bacteria</taxon>
        <taxon>Pseudomonadati</taxon>
        <taxon>Pseudomonadota</taxon>
        <taxon>Alphaproteobacteria</taxon>
        <taxon>Hyphomicrobiales</taxon>
        <taxon>Methylobacteriaceae</taxon>
        <taxon>Microvirga</taxon>
    </lineage>
</organism>
<gene>
    <name evidence="3" type="ORF">FEZ63_01790</name>
</gene>
<evidence type="ECO:0000313" key="4">
    <source>
        <dbReference type="Proteomes" id="UP000325684"/>
    </source>
</evidence>
<dbReference type="InterPro" id="IPR007400">
    <property type="entry name" value="PrpF-like"/>
</dbReference>
<dbReference type="OrthoDB" id="9779763at2"/>
<accession>A0A5N3PGL4</accession>
<evidence type="ECO:0000256" key="2">
    <source>
        <dbReference type="ARBA" id="ARBA00023235"/>
    </source>
</evidence>
<sequence>MAQKRIPAVFMRGGTSKAVVFNRSDLPSDPAEWNDIFLAVMGSPDPNGRQLDGMGGGISSLSKICIVGPPTRPDADVDYTFAQISVNSDGVDYSGNCGNMSSAIGPLAVESGLVPAPMDGEATVRIHNTNTSKIIISRFPVLDGLPDTGGDLAIDGVAGTGAPVRLEFTDPGGAKTGRLLPTGRVRDQLDVPNLGTVTVTMVDAANPCVFVEAAILGKDGTDLPEKLESDAAFLAQMEAIRCAASVAMGIAPDLATARAIPSVPKVAMVAAPRPSPTLSGRLLGSAEMSIMIRMISIGRPHRAVPITGAICLGIASRIEGSVPHGLSTAGDGPISVAHPSGVTVVDAKIENAGDPSRAKALHGAVYRTTRRLFEGHVLYRPAPLSSEIGTPQAAE</sequence>
<comment type="caution">
    <text evidence="3">The sequence shown here is derived from an EMBL/GenBank/DDBJ whole genome shotgun (WGS) entry which is preliminary data.</text>
</comment>
<evidence type="ECO:0000313" key="3">
    <source>
        <dbReference type="EMBL" id="KAB0268873.1"/>
    </source>
</evidence>
<evidence type="ECO:0000256" key="1">
    <source>
        <dbReference type="ARBA" id="ARBA00007673"/>
    </source>
</evidence>
<dbReference type="Gene3D" id="3.10.310.10">
    <property type="entry name" value="Diaminopimelate Epimerase, Chain A, domain 1"/>
    <property type="match status" value="2"/>
</dbReference>
<dbReference type="RefSeq" id="WP_150941930.1">
    <property type="nucleotide sequence ID" value="NZ_VCMV01000003.1"/>
</dbReference>
<dbReference type="Pfam" id="PF04303">
    <property type="entry name" value="PrpF"/>
    <property type="match status" value="1"/>
</dbReference>
<dbReference type="AlphaFoldDB" id="A0A5N3PGL4"/>
<protein>
    <submittedName>
        <fullName evidence="3">PrpF family protein</fullName>
    </submittedName>
</protein>
<dbReference type="PANTHER" id="PTHR43709">
    <property type="entry name" value="ACONITATE ISOMERASE-RELATED"/>
    <property type="match status" value="1"/>
</dbReference>
<name>A0A5N3PGL4_9HYPH</name>
<comment type="similarity">
    <text evidence="1">Belongs to the PrpF family.</text>
</comment>
<dbReference type="PANTHER" id="PTHR43709:SF2">
    <property type="entry name" value="DUF453 DOMAIN PROTEIN (AFU_ORTHOLOGUE AFUA_6G00360)"/>
    <property type="match status" value="1"/>
</dbReference>
<dbReference type="EMBL" id="VCMV01000003">
    <property type="protein sequence ID" value="KAB0268873.1"/>
    <property type="molecule type" value="Genomic_DNA"/>
</dbReference>
<keyword evidence="4" id="KW-1185">Reference proteome</keyword>
<dbReference type="SUPFAM" id="SSF54506">
    <property type="entry name" value="Diaminopimelate epimerase-like"/>
    <property type="match status" value="2"/>
</dbReference>